<proteinExistence type="predicted"/>
<evidence type="ECO:0000313" key="1">
    <source>
        <dbReference type="EMBL" id="QSE98744.1"/>
    </source>
</evidence>
<dbReference type="EMBL" id="CP070608">
    <property type="protein sequence ID" value="QSE98744.1"/>
    <property type="molecule type" value="Genomic_DNA"/>
</dbReference>
<dbReference type="RefSeq" id="WP_205723258.1">
    <property type="nucleotide sequence ID" value="NZ_CP070608.1"/>
</dbReference>
<dbReference type="GO" id="GO:0009254">
    <property type="term" value="P:peptidoglycan turnover"/>
    <property type="evidence" value="ECO:0007669"/>
    <property type="project" value="InterPro"/>
</dbReference>
<dbReference type="PANTHER" id="PTHR30605">
    <property type="entry name" value="ANHYDRO-N-ACETYLMURAMIC ACID KINASE"/>
    <property type="match status" value="1"/>
</dbReference>
<keyword evidence="2" id="KW-1185">Reference proteome</keyword>
<dbReference type="InterPro" id="IPR005338">
    <property type="entry name" value="Anhydro_N_Ac-Mur_kinase"/>
</dbReference>
<evidence type="ECO:0000313" key="2">
    <source>
        <dbReference type="Proteomes" id="UP000662783"/>
    </source>
</evidence>
<keyword evidence="1" id="KW-0418">Kinase</keyword>
<protein>
    <submittedName>
        <fullName evidence="1">Anhydro-N-acetylmuramic acid kinase</fullName>
    </submittedName>
</protein>
<dbReference type="PANTHER" id="PTHR30605:SF0">
    <property type="entry name" value="ANHYDRO-N-ACETYLMURAMIC ACID KINASE"/>
    <property type="match status" value="1"/>
</dbReference>
<organism evidence="1 2">
    <name type="scientific">Fulvivirga lutea</name>
    <dbReference type="NCBI Taxonomy" id="2810512"/>
    <lineage>
        <taxon>Bacteria</taxon>
        <taxon>Pseudomonadati</taxon>
        <taxon>Bacteroidota</taxon>
        <taxon>Cytophagia</taxon>
        <taxon>Cytophagales</taxon>
        <taxon>Fulvivirgaceae</taxon>
        <taxon>Fulvivirga</taxon>
    </lineage>
</organism>
<gene>
    <name evidence="1" type="ORF">JR347_06595</name>
</gene>
<sequence length="356" mass="38988">MKNNSTYRVLGVMSGTSLDGLDLAICDFSLVGEKWEFDIVDCKTVDFPKSLYESLSSATENSGLELKELDNQLGVFIGQQCHKITQGHSVDFIASHGHTVFHQPEKSITLQIGNGQIISGICKLPVVYDFRSLDVALGGQGAPLVPLVDQLLFSDYDFCLNLGGIANISFDQAKERKAFDVVPCNMILNKLANKLNQPYDNEGKLAAEGKVIDALLNKWNELEYYTTNGPKSLGYEYVSSHYFSDFEHYDINDLLATSVEHIVGQLKMCVQDTENFNTKMLVTGGGAKNKFLISKLNEALPKVDVVIPDSMLIDFKEAVAFAFLGVKRVRGEVNVLSSVTGASRDSCSGVVVGFLG</sequence>
<dbReference type="AlphaFoldDB" id="A0A974WHP1"/>
<reference evidence="1" key="1">
    <citation type="submission" date="2021-02" db="EMBL/GenBank/DDBJ databases">
        <title>Fulvivirga sp. S481 isolated from sea water.</title>
        <authorList>
            <person name="Bae S.S."/>
            <person name="Baek K."/>
        </authorList>
    </citation>
    <scope>NUCLEOTIDE SEQUENCE</scope>
    <source>
        <strain evidence="1">S481</strain>
    </source>
</reference>
<dbReference type="Proteomes" id="UP000662783">
    <property type="component" value="Chromosome"/>
</dbReference>
<name>A0A974WHP1_9BACT</name>
<dbReference type="Gene3D" id="3.30.420.40">
    <property type="match status" value="2"/>
</dbReference>
<dbReference type="GO" id="GO:0016301">
    <property type="term" value="F:kinase activity"/>
    <property type="evidence" value="ECO:0007669"/>
    <property type="project" value="UniProtKB-KW"/>
</dbReference>
<dbReference type="GO" id="GO:0005524">
    <property type="term" value="F:ATP binding"/>
    <property type="evidence" value="ECO:0007669"/>
    <property type="project" value="InterPro"/>
</dbReference>
<dbReference type="KEGG" id="fuv:JR347_06595"/>
<dbReference type="InterPro" id="IPR043129">
    <property type="entry name" value="ATPase_NBD"/>
</dbReference>
<dbReference type="SUPFAM" id="SSF53067">
    <property type="entry name" value="Actin-like ATPase domain"/>
    <property type="match status" value="1"/>
</dbReference>
<dbReference type="Pfam" id="PF03702">
    <property type="entry name" value="AnmK"/>
    <property type="match status" value="1"/>
</dbReference>
<keyword evidence="1" id="KW-0808">Transferase</keyword>
<dbReference type="GO" id="GO:0006040">
    <property type="term" value="P:amino sugar metabolic process"/>
    <property type="evidence" value="ECO:0007669"/>
    <property type="project" value="InterPro"/>
</dbReference>
<dbReference type="GO" id="GO:0016773">
    <property type="term" value="F:phosphotransferase activity, alcohol group as acceptor"/>
    <property type="evidence" value="ECO:0007669"/>
    <property type="project" value="InterPro"/>
</dbReference>
<accession>A0A974WHP1</accession>